<reference evidence="3" key="1">
    <citation type="submission" date="2018-08" db="EMBL/GenBank/DDBJ databases">
        <authorList>
            <person name="Ashton P.M."/>
            <person name="Dallman T."/>
            <person name="Nair S."/>
            <person name="De Pinna E."/>
            <person name="Peters T."/>
            <person name="Grant K."/>
        </authorList>
    </citation>
    <scope>NUCLEOTIDE SEQUENCE [LARGE SCALE GENOMIC DNA]</scope>
    <source>
        <strain evidence="3">294779</strain>
    </source>
</reference>
<keyword evidence="1" id="KW-0472">Membrane</keyword>
<dbReference type="Proteomes" id="UP000839735">
    <property type="component" value="Unassembled WGS sequence"/>
</dbReference>
<protein>
    <submittedName>
        <fullName evidence="3">Conjugal transfer protein TraG</fullName>
    </submittedName>
</protein>
<feature type="transmembrane region" description="Helical" evidence="1">
    <location>
        <begin position="439"/>
        <end position="463"/>
    </location>
</feature>
<accession>A0A5Y1YDY4</accession>
<keyword evidence="1" id="KW-1133">Transmembrane helix</keyword>
<dbReference type="Pfam" id="PF07916">
    <property type="entry name" value="TraG_N"/>
    <property type="match status" value="1"/>
</dbReference>
<feature type="transmembrane region" description="Helical" evidence="1">
    <location>
        <begin position="386"/>
        <end position="404"/>
    </location>
</feature>
<comment type="caution">
    <text evidence="3">The sequence shown here is derived from an EMBL/GenBank/DDBJ whole genome shotgun (WGS) entry which is preliminary data.</text>
</comment>
<dbReference type="InterPro" id="IPR012931">
    <property type="entry name" value="TraG_N_Proteobacteria"/>
</dbReference>
<proteinExistence type="predicted"/>
<evidence type="ECO:0000259" key="2">
    <source>
        <dbReference type="Pfam" id="PF07916"/>
    </source>
</evidence>
<organism evidence="3">
    <name type="scientific">Salmonella diarizonae</name>
    <dbReference type="NCBI Taxonomy" id="59204"/>
    <lineage>
        <taxon>Bacteria</taxon>
        <taxon>Pseudomonadati</taxon>
        <taxon>Pseudomonadota</taxon>
        <taxon>Gammaproteobacteria</taxon>
        <taxon>Enterobacterales</taxon>
        <taxon>Enterobacteriaceae</taxon>
        <taxon>Salmonella</taxon>
    </lineage>
</organism>
<name>A0A5Y1YDY4_SALDZ</name>
<sequence length="506" mass="56015">MTAHSYLEYALTLLGWLINNGIWHIITATGLFALPLLFRLAAIWLKAREQGADEGDAGSLTLAWMENTVYTSLVVMMFTCVPLLSVDITSITYDVQRSKQCNYLVPAKPEQTGYASLVNDVSGRTAAVPVWWYLVHTVSKGMVSAASATLPCKPDLRQLRFGVQHTRINDRVLEQELTDFVQECYAPSLARLKQRGETIQNEDEDQDIAWPGSKRFLTQAGYYDTDHARSPRSAWPYDSKRDAGLADTGNGGYPTCKQWWSDADVGLRPRLLAQVKPDVWDGFRRLTYRREQYEEAVLRSLVSPRNMAVSQSGRVYTGFGGNTDPTIMNDLTSLSATAGQSLASLAAFPAFDSVRQSLPMVQAILLMALVICIPLVTVFSAYNLQVVMTLTFAQFALFFLTFWWELARWLDGTLIDMLYSSDTHSAWNLVGLQNTQDDILLSFVTGGMFLVLPAFWMGALGWAGIRLGGVIEHATRGGTQKVEQAGGSAGNKLIQMLETTIKGGGK</sequence>
<evidence type="ECO:0000313" key="3">
    <source>
        <dbReference type="EMBL" id="ECC3917153.1"/>
    </source>
</evidence>
<feature type="domain" description="TraG N-terminal Proteobacteria" evidence="2">
    <location>
        <begin position="11"/>
        <end position="480"/>
    </location>
</feature>
<dbReference type="EMBL" id="AAIBIC010000049">
    <property type="protein sequence ID" value="ECC3917153.1"/>
    <property type="molecule type" value="Genomic_DNA"/>
</dbReference>
<keyword evidence="1" id="KW-0812">Transmembrane</keyword>
<dbReference type="AlphaFoldDB" id="A0A5Y1YDY4"/>
<feature type="transmembrane region" description="Helical" evidence="1">
    <location>
        <begin position="360"/>
        <end position="379"/>
    </location>
</feature>
<feature type="transmembrane region" description="Helical" evidence="1">
    <location>
        <begin position="22"/>
        <end position="45"/>
    </location>
</feature>
<gene>
    <name evidence="3" type="ORF">CTQ69_24985</name>
</gene>
<evidence type="ECO:0000256" key="1">
    <source>
        <dbReference type="SAM" id="Phobius"/>
    </source>
</evidence>